<keyword evidence="3 6" id="KW-0812">Transmembrane</keyword>
<feature type="transmembrane region" description="Helical" evidence="6">
    <location>
        <begin position="179"/>
        <end position="200"/>
    </location>
</feature>
<organism evidence="7 8">
    <name type="scientific">Nocardioides daphniae</name>
    <dbReference type="NCBI Taxonomy" id="402297"/>
    <lineage>
        <taxon>Bacteria</taxon>
        <taxon>Bacillati</taxon>
        <taxon>Actinomycetota</taxon>
        <taxon>Actinomycetes</taxon>
        <taxon>Propionibacteriales</taxon>
        <taxon>Nocardioidaceae</taxon>
        <taxon>Nocardioides</taxon>
    </lineage>
</organism>
<dbReference type="KEGG" id="ndp:E2C04_03890"/>
<evidence type="ECO:0000256" key="4">
    <source>
        <dbReference type="ARBA" id="ARBA00022989"/>
    </source>
</evidence>
<dbReference type="GO" id="GO:0005886">
    <property type="term" value="C:plasma membrane"/>
    <property type="evidence" value="ECO:0007669"/>
    <property type="project" value="UniProtKB-SubCell"/>
</dbReference>
<evidence type="ECO:0000256" key="3">
    <source>
        <dbReference type="ARBA" id="ARBA00022692"/>
    </source>
</evidence>
<comment type="subcellular location">
    <subcellularLocation>
        <location evidence="1">Cell membrane</location>
        <topology evidence="1">Multi-pass membrane protein</topology>
    </subcellularLocation>
</comment>
<dbReference type="GO" id="GO:0015936">
    <property type="term" value="P:coenzyme A metabolic process"/>
    <property type="evidence" value="ECO:0007669"/>
    <property type="project" value="InterPro"/>
</dbReference>
<dbReference type="PANTHER" id="PTHR30250">
    <property type="entry name" value="PST FAMILY PREDICTED COLANIC ACID TRANSPORTER"/>
    <property type="match status" value="1"/>
</dbReference>
<dbReference type="GO" id="GO:0004420">
    <property type="term" value="F:hydroxymethylglutaryl-CoA reductase (NADPH) activity"/>
    <property type="evidence" value="ECO:0007669"/>
    <property type="project" value="InterPro"/>
</dbReference>
<dbReference type="InterPro" id="IPR002797">
    <property type="entry name" value="Polysacc_synth"/>
</dbReference>
<dbReference type="AlphaFoldDB" id="A0A4P7UBC9"/>
<reference evidence="7 8" key="1">
    <citation type="journal article" date="2008" name="Int. J. Syst. Evol. Microbiol.">
        <title>Nocardioides daphniae sp. nov., isolated from Daphnia cucullata (Crustacea: Cladocera).</title>
        <authorList>
            <person name="Toth E.M."/>
            <person name="Keki Z."/>
            <person name="Homonnay Z.G."/>
            <person name="Borsodi A.K."/>
            <person name="Marialigeti K."/>
            <person name="Schumann P."/>
        </authorList>
    </citation>
    <scope>NUCLEOTIDE SEQUENCE [LARGE SCALE GENOMIC DNA]</scope>
    <source>
        <strain evidence="7 8">JCM 16608</strain>
    </source>
</reference>
<feature type="transmembrane region" description="Helical" evidence="6">
    <location>
        <begin position="478"/>
        <end position="501"/>
    </location>
</feature>
<name>A0A4P7UBC9_9ACTN</name>
<dbReference type="InterPro" id="IPR002202">
    <property type="entry name" value="HMG_CoA_Rdtase"/>
</dbReference>
<dbReference type="Proteomes" id="UP000297025">
    <property type="component" value="Chromosome"/>
</dbReference>
<dbReference type="PROSITE" id="PS50065">
    <property type="entry name" value="HMG_COA_REDUCTASE_4"/>
    <property type="match status" value="1"/>
</dbReference>
<feature type="transmembrane region" description="Helical" evidence="6">
    <location>
        <begin position="316"/>
        <end position="336"/>
    </location>
</feature>
<accession>A0A4P7UBC9</accession>
<feature type="transmembrane region" description="Helical" evidence="6">
    <location>
        <begin position="425"/>
        <end position="442"/>
    </location>
</feature>
<evidence type="ECO:0000256" key="6">
    <source>
        <dbReference type="SAM" id="Phobius"/>
    </source>
</evidence>
<dbReference type="PANTHER" id="PTHR30250:SF11">
    <property type="entry name" value="O-ANTIGEN TRANSPORTER-RELATED"/>
    <property type="match status" value="1"/>
</dbReference>
<gene>
    <name evidence="7" type="ORF">E2C04_03890</name>
</gene>
<keyword evidence="2" id="KW-1003">Cell membrane</keyword>
<feature type="transmembrane region" description="Helical" evidence="6">
    <location>
        <begin position="357"/>
        <end position="379"/>
    </location>
</feature>
<keyword evidence="5 6" id="KW-0472">Membrane</keyword>
<evidence type="ECO:0000256" key="5">
    <source>
        <dbReference type="ARBA" id="ARBA00023136"/>
    </source>
</evidence>
<protein>
    <submittedName>
        <fullName evidence="7">Flippase</fullName>
    </submittedName>
</protein>
<feature type="transmembrane region" description="Helical" evidence="6">
    <location>
        <begin position="391"/>
        <end position="413"/>
    </location>
</feature>
<feature type="transmembrane region" description="Helical" evidence="6">
    <location>
        <begin position="65"/>
        <end position="86"/>
    </location>
</feature>
<evidence type="ECO:0000313" key="8">
    <source>
        <dbReference type="Proteomes" id="UP000297025"/>
    </source>
</evidence>
<feature type="transmembrane region" description="Helical" evidence="6">
    <location>
        <begin position="236"/>
        <end position="253"/>
    </location>
</feature>
<feature type="transmembrane region" description="Helical" evidence="6">
    <location>
        <begin position="98"/>
        <end position="125"/>
    </location>
</feature>
<dbReference type="InterPro" id="IPR050833">
    <property type="entry name" value="Poly_Biosynth_Transport"/>
</dbReference>
<dbReference type="EMBL" id="CP038462">
    <property type="protein sequence ID" value="QCC76568.1"/>
    <property type="molecule type" value="Genomic_DNA"/>
</dbReference>
<proteinExistence type="predicted"/>
<evidence type="ECO:0000256" key="1">
    <source>
        <dbReference type="ARBA" id="ARBA00004651"/>
    </source>
</evidence>
<feature type="transmembrane region" description="Helical" evidence="6">
    <location>
        <begin position="448"/>
        <end position="466"/>
    </location>
</feature>
<feature type="transmembrane region" description="Helical" evidence="6">
    <location>
        <begin position="290"/>
        <end position="310"/>
    </location>
</feature>
<evidence type="ECO:0000313" key="7">
    <source>
        <dbReference type="EMBL" id="QCC76568.1"/>
    </source>
</evidence>
<feature type="transmembrane region" description="Helical" evidence="6">
    <location>
        <begin position="507"/>
        <end position="525"/>
    </location>
</feature>
<feature type="transmembrane region" description="Helical" evidence="6">
    <location>
        <begin position="137"/>
        <end position="159"/>
    </location>
</feature>
<keyword evidence="4 6" id="KW-1133">Transmembrane helix</keyword>
<evidence type="ECO:0000256" key="2">
    <source>
        <dbReference type="ARBA" id="ARBA00022475"/>
    </source>
</evidence>
<sequence>MTAGTPLCSRAPQVKAGGSVRLYYRHGRGPVGGDSSIGSVRGRGAAISTTEERPSQELGRAARGAAVVLVGSALSALLGFAFVILLGRLLGADGSGVVLQMVAVFTIALSIGALGLDTAAIWLLPRLRQEQPELVRPALVGMVLIGLAWSCLVVLAWYAVSTFLPLDEVGSTLDLAAPFLVAAVLLTIFVAGTRALGTVYPFAVIDRTLVPGLRLLLLATGVLGTGTLAVTAAWTLPWAVGALVSLATLWVVVRRRSAPSERLLPSRDVVRRILTFAVPRTVSNGLDQTLVWADVLIVGALAGAAAAGMYGAAARFVFAGFIVVTALRIAVGPRFSALVGSGDRTTLSELYSATAGWALLLGGPVYVTLAIFSPVVLGWLGDDFDGARPAMTLLCVGALVLVGAGNIQTLLIMTGRSGLVMVNKSVVVAVNIVANLVLVPRWGIEGAAVAWTASMLLDTALAAVQVRRTTHVKLPWRPAVRVLAALTVCVAAPQLLVASVLGQTTPALAVGIAAGGVAFGAYLVLDRRHLKLDQVRARA</sequence>
<feature type="transmembrane region" description="Helical" evidence="6">
    <location>
        <begin position="212"/>
        <end position="230"/>
    </location>
</feature>
<dbReference type="Pfam" id="PF01943">
    <property type="entry name" value="Polysacc_synt"/>
    <property type="match status" value="1"/>
</dbReference>